<keyword evidence="6 9" id="KW-0812">Transmembrane</keyword>
<keyword evidence="13" id="KW-1185">Reference proteome</keyword>
<keyword evidence="4 9" id="KW-0813">Transport</keyword>
<comment type="subcellular location">
    <subcellularLocation>
        <location evidence="10">Cell inner membrane</location>
        <topology evidence="10">Multi-pass membrane protein</topology>
    </subcellularLocation>
    <subcellularLocation>
        <location evidence="1 9">Cell membrane</location>
        <topology evidence="1 9">Multi-pass membrane protein</topology>
    </subcellularLocation>
</comment>
<reference evidence="12 13" key="1">
    <citation type="journal article" date="2020" name="Microorganisms">
        <title>Osmotic Adaptation and Compatible Solute Biosynthesis of Phototrophic Bacteria as Revealed from Genome Analyses.</title>
        <authorList>
            <person name="Imhoff J.F."/>
            <person name="Rahn T."/>
            <person name="Kunzel S."/>
            <person name="Keller A."/>
            <person name="Neulinger S.C."/>
        </authorList>
    </citation>
    <scope>NUCLEOTIDE SEQUENCE [LARGE SCALE GENOMIC DNA]</scope>
    <source>
        <strain evidence="12 13">DSM 15382</strain>
    </source>
</reference>
<dbReference type="PANTHER" id="PTHR43744:SF8">
    <property type="entry name" value="SN-GLYCEROL-3-PHOSPHATE TRANSPORT SYSTEM PERMEASE PROTEIN UGPE"/>
    <property type="match status" value="1"/>
</dbReference>
<evidence type="ECO:0000259" key="11">
    <source>
        <dbReference type="PROSITE" id="PS50928"/>
    </source>
</evidence>
<evidence type="ECO:0000256" key="1">
    <source>
        <dbReference type="ARBA" id="ARBA00004651"/>
    </source>
</evidence>
<name>A0ABS1D0J9_9PROT</name>
<evidence type="ECO:0000256" key="9">
    <source>
        <dbReference type="RuleBase" id="RU363032"/>
    </source>
</evidence>
<feature type="transmembrane region" description="Helical" evidence="9">
    <location>
        <begin position="251"/>
        <end position="275"/>
    </location>
</feature>
<evidence type="ECO:0000256" key="4">
    <source>
        <dbReference type="ARBA" id="ARBA00022448"/>
    </source>
</evidence>
<comment type="similarity">
    <text evidence="9">Belongs to the binding-protein-dependent transport system permease family.</text>
</comment>
<evidence type="ECO:0000256" key="6">
    <source>
        <dbReference type="ARBA" id="ARBA00022692"/>
    </source>
</evidence>
<dbReference type="InterPro" id="IPR000515">
    <property type="entry name" value="MetI-like"/>
</dbReference>
<dbReference type="PANTHER" id="PTHR43744">
    <property type="entry name" value="ABC TRANSPORTER PERMEASE PROTEIN MG189-RELATED-RELATED"/>
    <property type="match status" value="1"/>
</dbReference>
<comment type="function">
    <text evidence="10">Part of the ABC transporter complex UgpBAEC involved in sn-glycerol-3-phosphate (G3P) import. Probably responsible for the translocation of the substrate across the membrane.</text>
</comment>
<dbReference type="InterPro" id="IPR035906">
    <property type="entry name" value="MetI-like_sf"/>
</dbReference>
<feature type="transmembrane region" description="Helical" evidence="9">
    <location>
        <begin position="191"/>
        <end position="213"/>
    </location>
</feature>
<gene>
    <name evidence="10" type="primary">ugpE</name>
    <name evidence="12" type="ORF">CKO45_18540</name>
</gene>
<protein>
    <recommendedName>
        <fullName evidence="3 10">sn-glycerol-3-phosphate transport system permease protein UgpE</fullName>
    </recommendedName>
</protein>
<sequence length="284" mass="31059">MPAEAAPHRQGPRPDWVAHAVLLLGVLLFFLPIWIVLMGSTHDAATIGRGEVPLLPGGHALENYRAALEQGGAGVPVGRMLFNSTVMALAIAVGKIAISIISAYAVVFFRFPFRQLAFWSIFITLMLPVEVRIFPTFKVVSDLGLVNTYAGLIIPIIASATATLLFRQFFLTIPDEFVEAAKMDGAGPVRFFLDVVLPLSRTNMAALFVILFVYGWNQYLWPLLVATSADVETIVIGMVKMIGSEANTDWNIVMATCVLALLPPVAVVVLMQRWFVKGLTETEK</sequence>
<dbReference type="NCBIfam" id="NF008210">
    <property type="entry name" value="PRK10973.1"/>
    <property type="match status" value="1"/>
</dbReference>
<dbReference type="SUPFAM" id="SSF161098">
    <property type="entry name" value="MetI-like"/>
    <property type="match status" value="1"/>
</dbReference>
<evidence type="ECO:0000256" key="8">
    <source>
        <dbReference type="ARBA" id="ARBA00023136"/>
    </source>
</evidence>
<keyword evidence="5 10" id="KW-1003">Cell membrane</keyword>
<proteinExistence type="inferred from homology"/>
<dbReference type="Gene3D" id="1.10.3720.10">
    <property type="entry name" value="MetI-like"/>
    <property type="match status" value="1"/>
</dbReference>
<evidence type="ECO:0000256" key="3">
    <source>
        <dbReference type="ARBA" id="ARBA00020515"/>
    </source>
</evidence>
<feature type="domain" description="ABC transmembrane type-1" evidence="11">
    <location>
        <begin position="81"/>
        <end position="271"/>
    </location>
</feature>
<keyword evidence="7 9" id="KW-1133">Transmembrane helix</keyword>
<accession>A0ABS1D0J9</accession>
<feature type="transmembrane region" description="Helical" evidence="9">
    <location>
        <begin position="149"/>
        <end position="170"/>
    </location>
</feature>
<evidence type="ECO:0000313" key="12">
    <source>
        <dbReference type="EMBL" id="MBK1660234.1"/>
    </source>
</evidence>
<organism evidence="12 13">
    <name type="scientific">Paracraurococcus ruber</name>
    <dbReference type="NCBI Taxonomy" id="77675"/>
    <lineage>
        <taxon>Bacteria</taxon>
        <taxon>Pseudomonadati</taxon>
        <taxon>Pseudomonadota</taxon>
        <taxon>Alphaproteobacteria</taxon>
        <taxon>Acetobacterales</taxon>
        <taxon>Roseomonadaceae</taxon>
        <taxon>Paracraurococcus</taxon>
    </lineage>
</organism>
<comment type="subunit">
    <text evidence="2 10">The complex is composed of two ATP-binding proteins (UgpC), two transmembrane proteins (UgpA and UgpE) and a solute-binding protein (UgpB).</text>
</comment>
<comment type="caution">
    <text evidence="12">The sequence shown here is derived from an EMBL/GenBank/DDBJ whole genome shotgun (WGS) entry which is preliminary data.</text>
</comment>
<feature type="transmembrane region" description="Helical" evidence="9">
    <location>
        <begin position="16"/>
        <end position="37"/>
    </location>
</feature>
<evidence type="ECO:0000256" key="5">
    <source>
        <dbReference type="ARBA" id="ARBA00022475"/>
    </source>
</evidence>
<evidence type="ECO:0000256" key="10">
    <source>
        <dbReference type="RuleBase" id="RU363056"/>
    </source>
</evidence>
<keyword evidence="8 9" id="KW-0472">Membrane</keyword>
<feature type="transmembrane region" description="Helical" evidence="9">
    <location>
        <begin position="86"/>
        <end position="109"/>
    </location>
</feature>
<evidence type="ECO:0000256" key="2">
    <source>
        <dbReference type="ARBA" id="ARBA00011557"/>
    </source>
</evidence>
<dbReference type="Pfam" id="PF00528">
    <property type="entry name" value="BPD_transp_1"/>
    <property type="match status" value="1"/>
</dbReference>
<dbReference type="PROSITE" id="PS50928">
    <property type="entry name" value="ABC_TM1"/>
    <property type="match status" value="1"/>
</dbReference>
<dbReference type="Proteomes" id="UP000697995">
    <property type="component" value="Unassembled WGS sequence"/>
</dbReference>
<evidence type="ECO:0000256" key="7">
    <source>
        <dbReference type="ARBA" id="ARBA00022989"/>
    </source>
</evidence>
<feature type="transmembrane region" description="Helical" evidence="9">
    <location>
        <begin position="116"/>
        <end position="137"/>
    </location>
</feature>
<evidence type="ECO:0000313" key="13">
    <source>
        <dbReference type="Proteomes" id="UP000697995"/>
    </source>
</evidence>
<keyword evidence="10" id="KW-0997">Cell inner membrane</keyword>
<dbReference type="EMBL" id="NRSG01000158">
    <property type="protein sequence ID" value="MBK1660234.1"/>
    <property type="molecule type" value="Genomic_DNA"/>
</dbReference>
<dbReference type="CDD" id="cd06261">
    <property type="entry name" value="TM_PBP2"/>
    <property type="match status" value="1"/>
</dbReference>